<evidence type="ECO:0000256" key="4">
    <source>
        <dbReference type="ARBA" id="ARBA00022764"/>
    </source>
</evidence>
<dbReference type="InterPro" id="IPR014139">
    <property type="entry name" value="Peptidase_S26C_TraF"/>
</dbReference>
<evidence type="ECO:0000259" key="7">
    <source>
        <dbReference type="Pfam" id="PF10502"/>
    </source>
</evidence>
<keyword evidence="4" id="KW-0574">Periplasm</keyword>
<keyword evidence="3" id="KW-0732">Signal</keyword>
<evidence type="ECO:0000256" key="5">
    <source>
        <dbReference type="ARBA" id="ARBA00022971"/>
    </source>
</evidence>
<dbReference type="SUPFAM" id="SSF51306">
    <property type="entry name" value="LexA/Signal peptidase"/>
    <property type="match status" value="1"/>
</dbReference>
<dbReference type="InterPro" id="IPR036286">
    <property type="entry name" value="LexA/Signal_pep-like_sf"/>
</dbReference>
<feature type="domain" description="Peptidase S26" evidence="7">
    <location>
        <begin position="63"/>
        <end position="151"/>
    </location>
</feature>
<evidence type="ECO:0000313" key="8">
    <source>
        <dbReference type="EMBL" id="SFU68500.1"/>
    </source>
</evidence>
<comment type="similarity">
    <text evidence="2">Belongs to the peptidase S26C family.</text>
</comment>
<evidence type="ECO:0000256" key="2">
    <source>
        <dbReference type="ARBA" id="ARBA00005849"/>
    </source>
</evidence>
<dbReference type="GO" id="GO:0042597">
    <property type="term" value="C:periplasmic space"/>
    <property type="evidence" value="ECO:0007669"/>
    <property type="project" value="UniProtKB-SubCell"/>
</dbReference>
<reference evidence="8 9" key="1">
    <citation type="submission" date="2016-10" db="EMBL/GenBank/DDBJ databases">
        <authorList>
            <person name="de Groot N.N."/>
        </authorList>
    </citation>
    <scope>NUCLEOTIDE SEQUENCE [LARGE SCALE GENOMIC DNA]</scope>
    <source>
        <strain evidence="8 9">Nl14</strain>
    </source>
</reference>
<evidence type="ECO:0000256" key="6">
    <source>
        <dbReference type="SAM" id="MobiDB-lite"/>
    </source>
</evidence>
<dbReference type="NCBIfam" id="TIGR02771">
    <property type="entry name" value="TraF_Ti"/>
    <property type="match status" value="1"/>
</dbReference>
<feature type="region of interest" description="Disordered" evidence="6">
    <location>
        <begin position="1"/>
        <end position="31"/>
    </location>
</feature>
<sequence>MFCSRPAGQYHQKHSNRSVPRDRRSGGKGRVRHLLPPESALFEEARSRGYIGAGFCSGGYGYMMKRVWAGAGDRVTWGEEGIVVNGEVLPASAPQEADKAGRLMWLMWRQELADHVLGEFELLLISDVSWSSFDGRYFGPVDVGQVRGVIKPLVTF</sequence>
<dbReference type="Gene3D" id="2.10.109.10">
    <property type="entry name" value="Umud Fragment, subunit A"/>
    <property type="match status" value="1"/>
</dbReference>
<dbReference type="Pfam" id="PF10502">
    <property type="entry name" value="Peptidase_S26"/>
    <property type="match status" value="1"/>
</dbReference>
<gene>
    <name evidence="8" type="ORF">SAMN05216417_1158</name>
</gene>
<evidence type="ECO:0000256" key="1">
    <source>
        <dbReference type="ARBA" id="ARBA00004418"/>
    </source>
</evidence>
<dbReference type="RefSeq" id="WP_256210523.1">
    <property type="nucleotide sequence ID" value="NZ_FPBZ01000015.1"/>
</dbReference>
<keyword evidence="5" id="KW-0184">Conjugation</keyword>
<dbReference type="GO" id="GO:0006465">
    <property type="term" value="P:signal peptide processing"/>
    <property type="evidence" value="ECO:0007669"/>
    <property type="project" value="InterPro"/>
</dbReference>
<dbReference type="GO" id="GO:0004252">
    <property type="term" value="F:serine-type endopeptidase activity"/>
    <property type="evidence" value="ECO:0007669"/>
    <property type="project" value="InterPro"/>
</dbReference>
<organism evidence="8 9">
    <name type="scientific">Nitrosospira multiformis</name>
    <dbReference type="NCBI Taxonomy" id="1231"/>
    <lineage>
        <taxon>Bacteria</taxon>
        <taxon>Pseudomonadati</taxon>
        <taxon>Pseudomonadota</taxon>
        <taxon>Betaproteobacteria</taxon>
        <taxon>Nitrosomonadales</taxon>
        <taxon>Nitrosomonadaceae</taxon>
        <taxon>Nitrosospira</taxon>
    </lineage>
</organism>
<protein>
    <submittedName>
        <fullName evidence="8">Conjugative transfer signal peptidase TraF</fullName>
    </submittedName>
</protein>
<dbReference type="InterPro" id="IPR019533">
    <property type="entry name" value="Peptidase_S26"/>
</dbReference>
<evidence type="ECO:0000256" key="3">
    <source>
        <dbReference type="ARBA" id="ARBA00022729"/>
    </source>
</evidence>
<accession>A0A1I7I6C4</accession>
<dbReference type="EMBL" id="FPBZ01000015">
    <property type="protein sequence ID" value="SFU68500.1"/>
    <property type="molecule type" value="Genomic_DNA"/>
</dbReference>
<proteinExistence type="inferred from homology"/>
<evidence type="ECO:0000313" key="9">
    <source>
        <dbReference type="Proteomes" id="UP000182649"/>
    </source>
</evidence>
<comment type="subcellular location">
    <subcellularLocation>
        <location evidence="1">Periplasm</location>
    </subcellularLocation>
</comment>
<dbReference type="AlphaFoldDB" id="A0A1I7I6C4"/>
<name>A0A1I7I6C4_9PROT</name>
<dbReference type="Proteomes" id="UP000182649">
    <property type="component" value="Unassembled WGS sequence"/>
</dbReference>